<dbReference type="SUPFAM" id="SSF46785">
    <property type="entry name" value="Winged helix' DNA-binding domain"/>
    <property type="match status" value="1"/>
</dbReference>
<evidence type="ECO:0000259" key="1">
    <source>
        <dbReference type="Pfam" id="PF08350"/>
    </source>
</evidence>
<dbReference type="InterPro" id="IPR036390">
    <property type="entry name" value="WH_DNA-bd_sf"/>
</dbReference>
<dbReference type="RefSeq" id="WP_048092134.1">
    <property type="nucleotide sequence ID" value="NZ_JMIY01000007.1"/>
</dbReference>
<protein>
    <submittedName>
        <fullName evidence="3">Uncharacterized protein</fullName>
    </submittedName>
</protein>
<dbReference type="InterPro" id="IPR011991">
    <property type="entry name" value="ArsR-like_HTH"/>
</dbReference>
<proteinExistence type="predicted"/>
<dbReference type="AlphaFoldDB" id="A0A062V1J8"/>
<dbReference type="InterPro" id="IPR036388">
    <property type="entry name" value="WH-like_DNA-bd_sf"/>
</dbReference>
<keyword evidence="4" id="KW-1185">Reference proteome</keyword>
<feature type="non-terminal residue" evidence="3">
    <location>
        <position position="188"/>
    </location>
</feature>
<feature type="domain" description="Methanogenesis regulatory protein FilR1 middle" evidence="1">
    <location>
        <begin position="125"/>
        <end position="157"/>
    </location>
</feature>
<dbReference type="Pfam" id="PF25213">
    <property type="entry name" value="HVO_A0261_N"/>
    <property type="match status" value="1"/>
</dbReference>
<gene>
    <name evidence="3" type="ORF">ANME2D_02513</name>
</gene>
<evidence type="ECO:0000313" key="4">
    <source>
        <dbReference type="Proteomes" id="UP000027153"/>
    </source>
</evidence>
<evidence type="ECO:0000259" key="2">
    <source>
        <dbReference type="Pfam" id="PF25213"/>
    </source>
</evidence>
<dbReference type="Pfam" id="PF08350">
    <property type="entry name" value="FilR1_middle"/>
    <property type="match status" value="1"/>
</dbReference>
<dbReference type="OrthoDB" id="11410at2157"/>
<evidence type="ECO:0000313" key="3">
    <source>
        <dbReference type="EMBL" id="KCZ70493.1"/>
    </source>
</evidence>
<dbReference type="Gene3D" id="1.10.10.10">
    <property type="entry name" value="Winged helix-like DNA-binding domain superfamily/Winged helix DNA-binding domain"/>
    <property type="match status" value="1"/>
</dbReference>
<dbReference type="EMBL" id="JMIY01000007">
    <property type="protein sequence ID" value="KCZ70493.1"/>
    <property type="molecule type" value="Genomic_DNA"/>
</dbReference>
<dbReference type="InterPro" id="IPR013561">
    <property type="entry name" value="FilR1_middle_dom"/>
</dbReference>
<organism evidence="3 4">
    <name type="scientific">Candidatus Methanoperedens nitratireducens</name>
    <dbReference type="NCBI Taxonomy" id="1392998"/>
    <lineage>
        <taxon>Archaea</taxon>
        <taxon>Methanobacteriati</taxon>
        <taxon>Methanobacteriota</taxon>
        <taxon>Stenosarchaea group</taxon>
        <taxon>Methanomicrobia</taxon>
        <taxon>Methanosarcinales</taxon>
        <taxon>ANME-2 cluster</taxon>
        <taxon>Candidatus Methanoperedentaceae</taxon>
        <taxon>Candidatus Methanoperedens</taxon>
    </lineage>
</organism>
<feature type="domain" description="HVO-A0261-like N-terminal" evidence="2">
    <location>
        <begin position="6"/>
        <end position="85"/>
    </location>
</feature>
<accession>A0A062V1J8</accession>
<dbReference type="CDD" id="cd00090">
    <property type="entry name" value="HTH_ARSR"/>
    <property type="match status" value="1"/>
</dbReference>
<dbReference type="InterPro" id="IPR057527">
    <property type="entry name" value="HVO_A0261-like_N"/>
</dbReference>
<comment type="caution">
    <text evidence="3">The sequence shown here is derived from an EMBL/GenBank/DDBJ whole genome shotgun (WGS) entry which is preliminary data.</text>
</comment>
<dbReference type="Proteomes" id="UP000027153">
    <property type="component" value="Unassembled WGS sequence"/>
</dbReference>
<name>A0A062V1J8_9EURY</name>
<sequence length="188" mass="21473">MPDLLDIITSSDKRKKILLLLQDGPITLGEIRRTLNFNATGILPQIRILEERNLVRQEGKQYALTGIGQIVAKHLEPLVKTVQVIEQQEEFWREHDLTAIPFQLLMKISELGDTQIIESSIEELFEPHKEFLGNILESRRVMGISPIVHPVYPDFFCFKFLKIKASMRSIVIPINELIKAGEGFPESA</sequence>
<reference evidence="3 4" key="1">
    <citation type="journal article" date="2013" name="Nature">
        <title>Anaerobic oxidation of methane coupled to nitrate reduction in a novel archaeal lineage.</title>
        <authorList>
            <person name="Haroon M.F."/>
            <person name="Hu S."/>
            <person name="Shi Y."/>
            <person name="Imelfort M."/>
            <person name="Keller J."/>
            <person name="Hugenholtz P."/>
            <person name="Yuan Z."/>
            <person name="Tyson G.W."/>
        </authorList>
    </citation>
    <scope>NUCLEOTIDE SEQUENCE [LARGE SCALE GENOMIC DNA]</scope>
    <source>
        <strain evidence="3 4">ANME-2d</strain>
    </source>
</reference>